<evidence type="ECO:0000313" key="2">
    <source>
        <dbReference type="Proteomes" id="UP000294508"/>
    </source>
</evidence>
<reference evidence="1 2" key="1">
    <citation type="journal article" date="2015" name="Stand. Genomic Sci.">
        <title>Genomic Encyclopedia of Bacterial and Archaeal Type Strains, Phase III: the genomes of soil and plant-associated and newly described type strains.</title>
        <authorList>
            <person name="Whitman W.B."/>
            <person name="Woyke T."/>
            <person name="Klenk H.P."/>
            <person name="Zhou Y."/>
            <person name="Lilburn T.G."/>
            <person name="Beck B.J."/>
            <person name="De Vos P."/>
            <person name="Vandamme P."/>
            <person name="Eisen J.A."/>
            <person name="Garrity G."/>
            <person name="Hugenholtz P."/>
            <person name="Kyrpides N.C."/>
        </authorList>
    </citation>
    <scope>NUCLEOTIDE SEQUENCE [LARGE SCALE GENOMIC DNA]</scope>
    <source>
        <strain evidence="1 2">VKM Ac-2572</strain>
    </source>
</reference>
<comment type="caution">
    <text evidence="1">The sequence shown here is derived from an EMBL/GenBank/DDBJ whole genome shotgun (WGS) entry which is preliminary data.</text>
</comment>
<accession>A0A4R2HRY6</accession>
<keyword evidence="2" id="KW-1185">Reference proteome</keyword>
<dbReference type="AlphaFoldDB" id="A0A4R2HRY6"/>
<evidence type="ECO:0000313" key="1">
    <source>
        <dbReference type="EMBL" id="TCO32725.1"/>
    </source>
</evidence>
<dbReference type="Proteomes" id="UP000294508">
    <property type="component" value="Unassembled WGS sequence"/>
</dbReference>
<proteinExistence type="predicted"/>
<sequence>MSKPTATMQIPAARKNLGGMRRRSISGVSTSVRLMISPALAALVCVTPYVSSTSTAA</sequence>
<gene>
    <name evidence="1" type="ORF">EV652_104331</name>
</gene>
<dbReference type="EMBL" id="SLWN01000004">
    <property type="protein sequence ID" value="TCO32725.1"/>
    <property type="molecule type" value="Genomic_DNA"/>
</dbReference>
<protein>
    <submittedName>
        <fullName evidence="1">Uncharacterized protein</fullName>
    </submittedName>
</protein>
<organism evidence="1 2">
    <name type="scientific">Kribbella steppae</name>
    <dbReference type="NCBI Taxonomy" id="2512223"/>
    <lineage>
        <taxon>Bacteria</taxon>
        <taxon>Bacillati</taxon>
        <taxon>Actinomycetota</taxon>
        <taxon>Actinomycetes</taxon>
        <taxon>Propionibacteriales</taxon>
        <taxon>Kribbellaceae</taxon>
        <taxon>Kribbella</taxon>
    </lineage>
</organism>
<name>A0A4R2HRY6_9ACTN</name>